<feature type="domain" description="PPM-type phosphatase" evidence="2">
    <location>
        <begin position="15"/>
        <end position="54"/>
    </location>
</feature>
<dbReference type="Proteomes" id="UP000239936">
    <property type="component" value="Unassembled WGS sequence"/>
</dbReference>
<organism evidence="3 4">
    <name type="scientific">Chromatium okenii</name>
    <dbReference type="NCBI Taxonomy" id="61644"/>
    <lineage>
        <taxon>Bacteria</taxon>
        <taxon>Pseudomonadati</taxon>
        <taxon>Pseudomonadota</taxon>
        <taxon>Gammaproteobacteria</taxon>
        <taxon>Chromatiales</taxon>
        <taxon>Chromatiaceae</taxon>
        <taxon>Chromatium</taxon>
    </lineage>
</organism>
<accession>A0A2S7XUS1</accession>
<keyword evidence="4" id="KW-1185">Reference proteome</keyword>
<sequence>MFAPRVAVTPRQRAGRAHHRSGQPNQDAARRFQLAGQAQMLALADGHGSQELSQSMRSAVGGAGGATGVQASG</sequence>
<gene>
    <name evidence="3" type="ORF">CXB77_01785</name>
</gene>
<reference evidence="3 4" key="1">
    <citation type="submission" date="2018-01" db="EMBL/GenBank/DDBJ databases">
        <title>The complete genome sequence of Chromatium okenii LaCa, a purple sulfur bacterium with a turbulent life.</title>
        <authorList>
            <person name="Luedin S.M."/>
            <person name="Liechti N."/>
            <person name="Storelli N."/>
            <person name="Danza F."/>
            <person name="Wittwer M."/>
            <person name="Pothier J.F."/>
            <person name="Tonolla M.A."/>
        </authorList>
    </citation>
    <scope>NUCLEOTIDE SEQUENCE [LARGE SCALE GENOMIC DNA]</scope>
    <source>
        <strain evidence="3 4">LaCa</strain>
    </source>
</reference>
<dbReference type="InterPro" id="IPR001932">
    <property type="entry name" value="PPM-type_phosphatase-like_dom"/>
</dbReference>
<feature type="region of interest" description="Disordered" evidence="1">
    <location>
        <begin position="46"/>
        <end position="73"/>
    </location>
</feature>
<evidence type="ECO:0000256" key="1">
    <source>
        <dbReference type="SAM" id="MobiDB-lite"/>
    </source>
</evidence>
<dbReference type="EMBL" id="PPGH01000012">
    <property type="protein sequence ID" value="PQJ97450.1"/>
    <property type="molecule type" value="Genomic_DNA"/>
</dbReference>
<evidence type="ECO:0000259" key="2">
    <source>
        <dbReference type="Pfam" id="PF13672"/>
    </source>
</evidence>
<dbReference type="AlphaFoldDB" id="A0A2S7XUS1"/>
<evidence type="ECO:0000313" key="4">
    <source>
        <dbReference type="Proteomes" id="UP000239936"/>
    </source>
</evidence>
<protein>
    <recommendedName>
        <fullName evidence="2">PPM-type phosphatase domain-containing protein</fullName>
    </recommendedName>
</protein>
<feature type="region of interest" description="Disordered" evidence="1">
    <location>
        <begin position="1"/>
        <end position="28"/>
    </location>
</feature>
<proteinExistence type="predicted"/>
<comment type="caution">
    <text evidence="3">The sequence shown here is derived from an EMBL/GenBank/DDBJ whole genome shotgun (WGS) entry which is preliminary data.</text>
</comment>
<evidence type="ECO:0000313" key="3">
    <source>
        <dbReference type="EMBL" id="PQJ97450.1"/>
    </source>
</evidence>
<dbReference type="Pfam" id="PF13672">
    <property type="entry name" value="PP2C_2"/>
    <property type="match status" value="1"/>
</dbReference>
<name>A0A2S7XUS1_9GAMM</name>